<feature type="region of interest" description="Disordered" evidence="1">
    <location>
        <begin position="1"/>
        <end position="30"/>
    </location>
</feature>
<sequence length="63" mass="7122">MSCGCMKNAGNDMGKHHMHSHGSEENPTVNETKTAIGILNERYARGEIEKEEYLSMKKQILSR</sequence>
<feature type="domain" description="SHOCT" evidence="2">
    <location>
        <begin position="35"/>
        <end position="61"/>
    </location>
</feature>
<evidence type="ECO:0000259" key="2">
    <source>
        <dbReference type="Pfam" id="PF09851"/>
    </source>
</evidence>
<reference evidence="3 4" key="1">
    <citation type="submission" date="2016-04" db="EMBL/GenBank/DDBJ databases">
        <authorList>
            <person name="Evans L.H."/>
            <person name="Alamgir A."/>
            <person name="Owens N."/>
            <person name="Weber N.D."/>
            <person name="Virtaneva K."/>
            <person name="Barbian K."/>
            <person name="Babar A."/>
            <person name="Rosenke K."/>
        </authorList>
    </citation>
    <scope>NUCLEOTIDE SEQUENCE [LARGE SCALE GENOMIC DNA]</scope>
    <source>
        <strain evidence="4">S5(T) (JCM 30642 \VKM B-2941)</strain>
    </source>
</reference>
<organism evidence="3 4">
    <name type="scientific">Cuniculiplasma divulgatum</name>
    <dbReference type="NCBI Taxonomy" id="1673428"/>
    <lineage>
        <taxon>Archaea</taxon>
        <taxon>Methanobacteriati</taxon>
        <taxon>Thermoplasmatota</taxon>
        <taxon>Thermoplasmata</taxon>
        <taxon>Thermoplasmatales</taxon>
        <taxon>Cuniculiplasmataceae</taxon>
        <taxon>Cuniculiplasma</taxon>
    </lineage>
</organism>
<name>A0A1N5S4T1_9ARCH</name>
<proteinExistence type="predicted"/>
<dbReference type="InterPro" id="IPR018649">
    <property type="entry name" value="SHOCT"/>
</dbReference>
<dbReference type="Pfam" id="PF09851">
    <property type="entry name" value="SHOCT"/>
    <property type="match status" value="1"/>
</dbReference>
<evidence type="ECO:0000313" key="3">
    <source>
        <dbReference type="EMBL" id="SIM31006.1"/>
    </source>
</evidence>
<dbReference type="RefSeq" id="WP_148689420.1">
    <property type="nucleotide sequence ID" value="NZ_LT671858.1"/>
</dbReference>
<protein>
    <submittedName>
        <fullName evidence="3">SHOCT superfamily protein</fullName>
    </submittedName>
</protein>
<dbReference type="EMBL" id="LT671858">
    <property type="protein sequence ID" value="SIM31006.1"/>
    <property type="molecule type" value="Genomic_DNA"/>
</dbReference>
<dbReference type="GeneID" id="41587395"/>
<gene>
    <name evidence="3" type="ORF">CSP5_0078</name>
</gene>
<evidence type="ECO:0000313" key="4">
    <source>
        <dbReference type="Proteomes" id="UP000195607"/>
    </source>
</evidence>
<dbReference type="Proteomes" id="UP000195607">
    <property type="component" value="Chromosome I"/>
</dbReference>
<evidence type="ECO:0000256" key="1">
    <source>
        <dbReference type="SAM" id="MobiDB-lite"/>
    </source>
</evidence>
<accession>A0A1N5S4T1</accession>
<dbReference type="AlphaFoldDB" id="A0A1N5S4T1"/>